<evidence type="ECO:0000313" key="2">
    <source>
        <dbReference type="EMBL" id="KAF6804934.1"/>
    </source>
</evidence>
<accession>A0A8H6MQ64</accession>
<name>A0A8H6MQ64_9PEZI</name>
<feature type="region of interest" description="Disordered" evidence="1">
    <location>
        <begin position="25"/>
        <end position="68"/>
    </location>
</feature>
<comment type="caution">
    <text evidence="2">The sequence shown here is derived from an EMBL/GenBank/DDBJ whole genome shotgun (WGS) entry which is preliminary data.</text>
</comment>
<dbReference type="Proteomes" id="UP000652219">
    <property type="component" value="Unassembled WGS sequence"/>
</dbReference>
<feature type="compositionally biased region" description="Polar residues" evidence="1">
    <location>
        <begin position="25"/>
        <end position="46"/>
    </location>
</feature>
<gene>
    <name evidence="2" type="ORF">CSOJ01_09837</name>
</gene>
<keyword evidence="3" id="KW-1185">Reference proteome</keyword>
<protein>
    <submittedName>
        <fullName evidence="2">Uncharacterized protein</fullName>
    </submittedName>
</protein>
<dbReference type="EMBL" id="WIGN01000195">
    <property type="protein sequence ID" value="KAF6804934.1"/>
    <property type="molecule type" value="Genomic_DNA"/>
</dbReference>
<organism evidence="2 3">
    <name type="scientific">Colletotrichum sojae</name>
    <dbReference type="NCBI Taxonomy" id="2175907"/>
    <lineage>
        <taxon>Eukaryota</taxon>
        <taxon>Fungi</taxon>
        <taxon>Dikarya</taxon>
        <taxon>Ascomycota</taxon>
        <taxon>Pezizomycotina</taxon>
        <taxon>Sordariomycetes</taxon>
        <taxon>Hypocreomycetidae</taxon>
        <taxon>Glomerellales</taxon>
        <taxon>Glomerellaceae</taxon>
        <taxon>Colletotrichum</taxon>
        <taxon>Colletotrichum orchidearum species complex</taxon>
    </lineage>
</organism>
<reference evidence="2 3" key="1">
    <citation type="journal article" date="2020" name="Phytopathology">
        <title>Genome Sequence Resources of Colletotrichum truncatum, C. plurivorum, C. musicola, and C. sojae: Four Species Pathogenic to Soybean (Glycine max).</title>
        <authorList>
            <person name="Rogerio F."/>
            <person name="Boufleur T.R."/>
            <person name="Ciampi-Guillardi M."/>
            <person name="Sukno S.A."/>
            <person name="Thon M.R."/>
            <person name="Massola Junior N.S."/>
            <person name="Baroncelli R."/>
        </authorList>
    </citation>
    <scope>NUCLEOTIDE SEQUENCE [LARGE SCALE GENOMIC DNA]</scope>
    <source>
        <strain evidence="2 3">LFN0009</strain>
    </source>
</reference>
<evidence type="ECO:0000313" key="3">
    <source>
        <dbReference type="Proteomes" id="UP000652219"/>
    </source>
</evidence>
<dbReference type="AlphaFoldDB" id="A0A8H6MQ64"/>
<evidence type="ECO:0000256" key="1">
    <source>
        <dbReference type="SAM" id="MobiDB-lite"/>
    </source>
</evidence>
<proteinExistence type="predicted"/>
<sequence>MSYQKGHKHTQINFNVVAEEFQSASRYQQHRSPQWNMSNDSSSSIAQRRVARTDPEPPVNGPQVDGNTDEEYCFVESFHDSTSDHPSVSTGSDNTAVGPALPRAGHGLAGLNSLTEALMEIHNLVQPLGTVTTFEWVHGRRCPGDMDIKDISSRESMKVRRDGSRVSPSTVAGEEDFGIVNHPSGAFLAGAGDWADVNTLPTSFDKDLSMSMTLDSSSI</sequence>